<evidence type="ECO:0000256" key="1">
    <source>
        <dbReference type="SAM" id="MobiDB-lite"/>
    </source>
</evidence>
<evidence type="ECO:0000313" key="2">
    <source>
        <dbReference type="EMBL" id="TPX68787.1"/>
    </source>
</evidence>
<sequence>MNSTNGPRRAFEHRIQLYRTPPSCLILAHNRSSRRLVVSITNDSHHLSATEIIAHSYTAVQSLFRTAKVSPDRLIYIAVDLIFKHTSPPPFGGRSKSRAGYFAYNGTTVQSLLEYILSASLKLYWSCRGRDAVDFVVESLNEALSLHLDQDRDFLNESMLRGMKRAGHIHGLRSTMIPSGLEHVDEAPARERQCVTFTPIRRPDMIQPQPRGETRQNGRISMRKKR</sequence>
<dbReference type="Proteomes" id="UP000320333">
    <property type="component" value="Unassembled WGS sequence"/>
</dbReference>
<feature type="region of interest" description="Disordered" evidence="1">
    <location>
        <begin position="202"/>
        <end position="226"/>
    </location>
</feature>
<comment type="caution">
    <text evidence="2">The sequence shown here is derived from an EMBL/GenBank/DDBJ whole genome shotgun (WGS) entry which is preliminary data.</text>
</comment>
<protein>
    <submittedName>
        <fullName evidence="2">Uncharacterized protein</fullName>
    </submittedName>
</protein>
<evidence type="ECO:0000313" key="3">
    <source>
        <dbReference type="Proteomes" id="UP000320333"/>
    </source>
</evidence>
<reference evidence="2 3" key="1">
    <citation type="journal article" date="2019" name="Sci. Rep.">
        <title>Comparative genomics of chytrid fungi reveal insights into the obligate biotrophic and pathogenic lifestyle of Synchytrium endobioticum.</title>
        <authorList>
            <person name="van de Vossenberg B.T.L.H."/>
            <person name="Warris S."/>
            <person name="Nguyen H.D.T."/>
            <person name="van Gent-Pelzer M.P.E."/>
            <person name="Joly D.L."/>
            <person name="van de Geest H.C."/>
            <person name="Bonants P.J.M."/>
            <person name="Smith D.S."/>
            <person name="Levesque C.A."/>
            <person name="van der Lee T.A.J."/>
        </authorList>
    </citation>
    <scope>NUCLEOTIDE SEQUENCE [LARGE SCALE GENOMIC DNA]</scope>
    <source>
        <strain evidence="2 3">CBS 675.73</strain>
    </source>
</reference>
<name>A0A507EZI5_9FUNG</name>
<dbReference type="AlphaFoldDB" id="A0A507EZI5"/>
<dbReference type="OrthoDB" id="2109272at2759"/>
<accession>A0A507EZI5</accession>
<keyword evidence="3" id="KW-1185">Reference proteome</keyword>
<gene>
    <name evidence="2" type="ORF">CcCBS67573_g07071</name>
</gene>
<proteinExistence type="predicted"/>
<dbReference type="EMBL" id="QEAP01000342">
    <property type="protein sequence ID" value="TPX68787.1"/>
    <property type="molecule type" value="Genomic_DNA"/>
</dbReference>
<organism evidence="2 3">
    <name type="scientific">Chytriomyces confervae</name>
    <dbReference type="NCBI Taxonomy" id="246404"/>
    <lineage>
        <taxon>Eukaryota</taxon>
        <taxon>Fungi</taxon>
        <taxon>Fungi incertae sedis</taxon>
        <taxon>Chytridiomycota</taxon>
        <taxon>Chytridiomycota incertae sedis</taxon>
        <taxon>Chytridiomycetes</taxon>
        <taxon>Chytridiales</taxon>
        <taxon>Chytriomycetaceae</taxon>
        <taxon>Chytriomyces</taxon>
    </lineage>
</organism>